<gene>
    <name evidence="1" type="ordered locus">SNE_A03030</name>
</gene>
<dbReference type="eggNOG" id="COG3831">
    <property type="taxonomic scope" value="Bacteria"/>
</dbReference>
<dbReference type="STRING" id="331113.SNE_A03030"/>
<sequence length="152" mass="17015">MEIMATGEEGHVGCYGPCQDDLLKEVAEHELLPEDFQVYVRGNTVINHPACGFKAKTLPTYNHYEGKQGGYVALYSHQKEESIYSVGGGIHVMGQVRIPGHYEGRVFVPEGYELGDNITRDEKILEICKQYFPDLEDFWVGGDTGGWFGIQP</sequence>
<accession>F8L625</accession>
<reference key="1">
    <citation type="journal article" date="2011" name="Mol. Biol. Evol.">
        <title>Unity in variety -- the pan-genome of the Chlamydiae.</title>
        <authorList>
            <person name="Collingro A."/>
            <person name="Tischler P."/>
            <person name="Weinmaier T."/>
            <person name="Penz T."/>
            <person name="Heinz E."/>
            <person name="Brunham R.C."/>
            <person name="Read T.D."/>
            <person name="Bavoil P.M."/>
            <person name="Sachse K."/>
            <person name="Kahane S."/>
            <person name="Friedman M.G."/>
            <person name="Rattei T."/>
            <person name="Myers G.S.A."/>
            <person name="Horn M."/>
        </authorList>
    </citation>
    <scope>NUCLEOTIDE SEQUENCE</scope>
    <source>
        <strain>Z</strain>
    </source>
</reference>
<dbReference type="KEGG" id="sng:SNE_A03030"/>
<dbReference type="AlphaFoldDB" id="F8L625"/>
<dbReference type="HOGENOM" id="CLU_144102_0_0_0"/>
<dbReference type="RefSeq" id="WP_013942647.1">
    <property type="nucleotide sequence ID" value="NC_015713.1"/>
</dbReference>
<evidence type="ECO:0000313" key="2">
    <source>
        <dbReference type="Proteomes" id="UP000000496"/>
    </source>
</evidence>
<dbReference type="EMBL" id="FR872582">
    <property type="protein sequence ID" value="CCB88180.1"/>
    <property type="molecule type" value="Genomic_DNA"/>
</dbReference>
<evidence type="ECO:0000313" key="1">
    <source>
        <dbReference type="EMBL" id="CCB88180.1"/>
    </source>
</evidence>
<dbReference type="Proteomes" id="UP000000496">
    <property type="component" value="Chromosome gsn.131"/>
</dbReference>
<reference evidence="1 2" key="2">
    <citation type="journal article" date="2011" name="Mol. Biol. Evol.">
        <title>Unity in variety--the pan-genome of the Chlamydiae.</title>
        <authorList>
            <person name="Collingro A."/>
            <person name="Tischler P."/>
            <person name="Weinmaier T."/>
            <person name="Penz T."/>
            <person name="Heinz E."/>
            <person name="Brunham R.C."/>
            <person name="Read T.D."/>
            <person name="Bavoil P.M."/>
            <person name="Sachse K."/>
            <person name="Kahane S."/>
            <person name="Friedman M.G."/>
            <person name="Rattei T."/>
            <person name="Myers G.S."/>
            <person name="Horn M."/>
        </authorList>
    </citation>
    <scope>NUCLEOTIDE SEQUENCE [LARGE SCALE GENOMIC DNA]</scope>
    <source>
        <strain evidence="2">ATCC VR-1471 / Z</strain>
    </source>
</reference>
<name>F8L625_SIMNZ</name>
<organism evidence="1 2">
    <name type="scientific">Simkania negevensis (strain ATCC VR-1471 / DSM 27360 / Z)</name>
    <dbReference type="NCBI Taxonomy" id="331113"/>
    <lineage>
        <taxon>Bacteria</taxon>
        <taxon>Pseudomonadati</taxon>
        <taxon>Chlamydiota</taxon>
        <taxon>Chlamydiia</taxon>
        <taxon>Parachlamydiales</taxon>
        <taxon>Simkaniaceae</taxon>
        <taxon>Simkania</taxon>
    </lineage>
</organism>
<protein>
    <submittedName>
        <fullName evidence="1">Uncharacterized protein</fullName>
    </submittedName>
</protein>
<proteinExistence type="predicted"/>
<keyword evidence="2" id="KW-1185">Reference proteome</keyword>